<evidence type="ECO:0000313" key="4">
    <source>
        <dbReference type="EMBL" id="KQL49430.1"/>
    </source>
</evidence>
<dbReference type="Gene3D" id="1.10.12.10">
    <property type="entry name" value="Lyase 2-enoyl-coa Hydratase, Chain A, domain 2"/>
    <property type="match status" value="1"/>
</dbReference>
<dbReference type="CDD" id="cd06558">
    <property type="entry name" value="crotonase-like"/>
    <property type="match status" value="1"/>
</dbReference>
<dbReference type="InterPro" id="IPR001753">
    <property type="entry name" value="Enoyl-CoA_hydra/iso"/>
</dbReference>
<dbReference type="Gene3D" id="3.90.226.10">
    <property type="entry name" value="2-enoyl-CoA Hydratase, Chain A, domain 1"/>
    <property type="match status" value="1"/>
</dbReference>
<evidence type="ECO:0000256" key="3">
    <source>
        <dbReference type="RuleBase" id="RU003707"/>
    </source>
</evidence>
<dbReference type="EMBL" id="LJJB01000007">
    <property type="protein sequence ID" value="KQL49430.1"/>
    <property type="molecule type" value="Genomic_DNA"/>
</dbReference>
<dbReference type="InterPro" id="IPR014748">
    <property type="entry name" value="Enoyl-CoA_hydra_C"/>
</dbReference>
<organism evidence="4 5">
    <name type="scientific">Brevibacillus choshinensis</name>
    <dbReference type="NCBI Taxonomy" id="54911"/>
    <lineage>
        <taxon>Bacteria</taxon>
        <taxon>Bacillati</taxon>
        <taxon>Bacillota</taxon>
        <taxon>Bacilli</taxon>
        <taxon>Bacillales</taxon>
        <taxon>Paenibacillaceae</taxon>
        <taxon>Brevibacillus</taxon>
    </lineage>
</organism>
<dbReference type="InterPro" id="IPR018376">
    <property type="entry name" value="Enoyl-CoA_hyd/isom_CS"/>
</dbReference>
<dbReference type="Proteomes" id="UP000051063">
    <property type="component" value="Unassembled WGS sequence"/>
</dbReference>
<comment type="similarity">
    <text evidence="1 3">Belongs to the enoyl-CoA hydratase/isomerase family.</text>
</comment>
<dbReference type="Pfam" id="PF00378">
    <property type="entry name" value="ECH_1"/>
    <property type="match status" value="1"/>
</dbReference>
<reference evidence="4 5" key="1">
    <citation type="submission" date="2015-09" db="EMBL/GenBank/DDBJ databases">
        <title>Genome sequencing project for genomic taxonomy and phylogenomics of Bacillus-like bacteria.</title>
        <authorList>
            <person name="Liu B."/>
            <person name="Wang J."/>
            <person name="Zhu Y."/>
            <person name="Liu G."/>
            <person name="Chen Q."/>
            <person name="Chen Z."/>
            <person name="Lan J."/>
            <person name="Che J."/>
            <person name="Ge C."/>
            <person name="Shi H."/>
            <person name="Pan Z."/>
            <person name="Liu X."/>
        </authorList>
    </citation>
    <scope>NUCLEOTIDE SEQUENCE [LARGE SCALE GENOMIC DNA]</scope>
    <source>
        <strain evidence="4 5">DSM 8552</strain>
    </source>
</reference>
<evidence type="ECO:0000313" key="5">
    <source>
        <dbReference type="Proteomes" id="UP000051063"/>
    </source>
</evidence>
<sequence length="260" mass="28411">MAYEQLEVRVENKVGLIKMSRPDIRNAMVPELRRELHEALAQMEQDDQVNVLVLTGDGKAFCAGGDLGGMNRKIDAVTGRKRLLQSHELIRTILRLEKPVIAAVNGAAAGAGFSVALACDMIFAARSSFFVQSFVNVGLVPDLGAVHFLTSLLGPHRAKELMFTGDRVSAEKAQELGVVNRVMNDESLMEEVGAIAEKMAKGPAISMGLTKAMVNRSILGQLHDTFEIEAFAQGLCFETEDFREGVKAFFEKRAPQFSGR</sequence>
<gene>
    <name evidence="4" type="ORF">AN963_06680</name>
</gene>
<proteinExistence type="inferred from homology"/>
<dbReference type="InterPro" id="IPR029045">
    <property type="entry name" value="ClpP/crotonase-like_dom_sf"/>
</dbReference>
<dbReference type="PROSITE" id="PS00166">
    <property type="entry name" value="ENOYL_COA_HYDRATASE"/>
    <property type="match status" value="1"/>
</dbReference>
<dbReference type="SUPFAM" id="SSF52096">
    <property type="entry name" value="ClpP/crotonase"/>
    <property type="match status" value="1"/>
</dbReference>
<evidence type="ECO:0000256" key="1">
    <source>
        <dbReference type="ARBA" id="ARBA00005254"/>
    </source>
</evidence>
<protein>
    <submittedName>
        <fullName evidence="4">Enoyl-CoA hydratase</fullName>
    </submittedName>
</protein>
<dbReference type="RefSeq" id="WP_055743731.1">
    <property type="nucleotide sequence ID" value="NZ_LJJB01000007.1"/>
</dbReference>
<evidence type="ECO:0000256" key="2">
    <source>
        <dbReference type="ARBA" id="ARBA00023239"/>
    </source>
</evidence>
<comment type="caution">
    <text evidence="4">The sequence shown here is derived from an EMBL/GenBank/DDBJ whole genome shotgun (WGS) entry which is preliminary data.</text>
</comment>
<name>A0ABR5ND14_BRECH</name>
<dbReference type="PANTHER" id="PTHR11941">
    <property type="entry name" value="ENOYL-COA HYDRATASE-RELATED"/>
    <property type="match status" value="1"/>
</dbReference>
<keyword evidence="2" id="KW-0456">Lyase</keyword>
<accession>A0ABR5ND14</accession>
<dbReference type="PANTHER" id="PTHR11941:SF133">
    <property type="entry name" value="1,2-EPOXYPHENYLACETYL-COA ISOMERASE"/>
    <property type="match status" value="1"/>
</dbReference>
<keyword evidence="5" id="KW-1185">Reference proteome</keyword>